<dbReference type="SUPFAM" id="SSF50494">
    <property type="entry name" value="Trypsin-like serine proteases"/>
    <property type="match status" value="1"/>
</dbReference>
<organism evidence="8 9">
    <name type="scientific">Nicrophorus vespilloides</name>
    <name type="common">Boreal carrion beetle</name>
    <dbReference type="NCBI Taxonomy" id="110193"/>
    <lineage>
        <taxon>Eukaryota</taxon>
        <taxon>Metazoa</taxon>
        <taxon>Ecdysozoa</taxon>
        <taxon>Arthropoda</taxon>
        <taxon>Hexapoda</taxon>
        <taxon>Insecta</taxon>
        <taxon>Pterygota</taxon>
        <taxon>Neoptera</taxon>
        <taxon>Endopterygota</taxon>
        <taxon>Coleoptera</taxon>
        <taxon>Polyphaga</taxon>
        <taxon>Staphyliniformia</taxon>
        <taxon>Silphidae</taxon>
        <taxon>Nicrophorinae</taxon>
        <taxon>Nicrophorus</taxon>
    </lineage>
</organism>
<evidence type="ECO:0000256" key="5">
    <source>
        <dbReference type="ARBA" id="ARBA00023157"/>
    </source>
</evidence>
<keyword evidence="4" id="KW-0720">Serine protease</keyword>
<evidence type="ECO:0000256" key="1">
    <source>
        <dbReference type="ARBA" id="ARBA00007664"/>
    </source>
</evidence>
<dbReference type="InterPro" id="IPR043504">
    <property type="entry name" value="Peptidase_S1_PA_chymotrypsin"/>
</dbReference>
<evidence type="ECO:0000256" key="3">
    <source>
        <dbReference type="ARBA" id="ARBA00022801"/>
    </source>
</evidence>
<dbReference type="PROSITE" id="PS50240">
    <property type="entry name" value="TRYPSIN_DOM"/>
    <property type="match status" value="1"/>
</dbReference>
<dbReference type="PRINTS" id="PR00722">
    <property type="entry name" value="CHYMOTRYPSIN"/>
</dbReference>
<protein>
    <submittedName>
        <fullName evidence="9">Chymotrypsin-1-like</fullName>
    </submittedName>
</protein>
<sequence>MLTQLQILLFCTAITPIFGIFGGKTAELGQFPHVASLRLNNFHFCSGSIISEKFILTSAYCKSRGSIELITAVVGTIHQVNGGDHYNIVKYLNHENWTQASLLNDIAIVEVKTPIRFNKFVQPIRLPTKLFDDKGIATVSGFGTVSYPNVPSKYLMWVDQRILGLERCRIANAPVIVYDSQICSHPDAGQGICEGDIGGALVMDGTLIGIASKSTYYCGSGLHDFYTNVYFYLDWVTNNSN</sequence>
<gene>
    <name evidence="9" type="primary">LOC108559548</name>
</gene>
<dbReference type="SMART" id="SM00020">
    <property type="entry name" value="Tryp_SPc"/>
    <property type="match status" value="1"/>
</dbReference>
<evidence type="ECO:0000256" key="4">
    <source>
        <dbReference type="ARBA" id="ARBA00022825"/>
    </source>
</evidence>
<evidence type="ECO:0000313" key="9">
    <source>
        <dbReference type="RefSeq" id="XP_017772354.1"/>
    </source>
</evidence>
<keyword evidence="6" id="KW-0732">Signal</keyword>
<dbReference type="PANTHER" id="PTHR24276:SF98">
    <property type="entry name" value="FI18310P1-RELATED"/>
    <property type="match status" value="1"/>
</dbReference>
<accession>A0ABM1MCQ4</accession>
<dbReference type="InterPro" id="IPR009003">
    <property type="entry name" value="Peptidase_S1_PA"/>
</dbReference>
<feature type="chain" id="PRO_5046214806" evidence="6">
    <location>
        <begin position="20"/>
        <end position="241"/>
    </location>
</feature>
<keyword evidence="2" id="KW-0645">Protease</keyword>
<dbReference type="PANTHER" id="PTHR24276">
    <property type="entry name" value="POLYSERASE-RELATED"/>
    <property type="match status" value="1"/>
</dbReference>
<dbReference type="Pfam" id="PF00089">
    <property type="entry name" value="Trypsin"/>
    <property type="match status" value="1"/>
</dbReference>
<dbReference type="RefSeq" id="XP_017772354.1">
    <property type="nucleotide sequence ID" value="XM_017916865.1"/>
</dbReference>
<dbReference type="CDD" id="cd00190">
    <property type="entry name" value="Tryp_SPc"/>
    <property type="match status" value="1"/>
</dbReference>
<keyword evidence="8" id="KW-1185">Reference proteome</keyword>
<evidence type="ECO:0000256" key="2">
    <source>
        <dbReference type="ARBA" id="ARBA00022670"/>
    </source>
</evidence>
<dbReference type="Proteomes" id="UP000695000">
    <property type="component" value="Unplaced"/>
</dbReference>
<dbReference type="InterPro" id="IPR050430">
    <property type="entry name" value="Peptidase_S1"/>
</dbReference>
<comment type="similarity">
    <text evidence="1">Belongs to the peptidase S1 family.</text>
</comment>
<dbReference type="Gene3D" id="2.40.10.10">
    <property type="entry name" value="Trypsin-like serine proteases"/>
    <property type="match status" value="2"/>
</dbReference>
<reference evidence="9" key="1">
    <citation type="submission" date="2025-08" db="UniProtKB">
        <authorList>
            <consortium name="RefSeq"/>
        </authorList>
    </citation>
    <scope>IDENTIFICATION</scope>
    <source>
        <tissue evidence="9">Whole Larva</tissue>
    </source>
</reference>
<dbReference type="InterPro" id="IPR001254">
    <property type="entry name" value="Trypsin_dom"/>
</dbReference>
<dbReference type="InterPro" id="IPR001314">
    <property type="entry name" value="Peptidase_S1A"/>
</dbReference>
<evidence type="ECO:0000259" key="7">
    <source>
        <dbReference type="PROSITE" id="PS50240"/>
    </source>
</evidence>
<feature type="signal peptide" evidence="6">
    <location>
        <begin position="1"/>
        <end position="19"/>
    </location>
</feature>
<keyword evidence="3" id="KW-0378">Hydrolase</keyword>
<name>A0ABM1MCQ4_NICVS</name>
<feature type="domain" description="Peptidase S1" evidence="7">
    <location>
        <begin position="20"/>
        <end position="241"/>
    </location>
</feature>
<proteinExistence type="inferred from homology"/>
<evidence type="ECO:0000313" key="8">
    <source>
        <dbReference type="Proteomes" id="UP000695000"/>
    </source>
</evidence>
<evidence type="ECO:0000256" key="6">
    <source>
        <dbReference type="SAM" id="SignalP"/>
    </source>
</evidence>
<keyword evidence="5" id="KW-1015">Disulfide bond</keyword>
<dbReference type="GeneID" id="108559548"/>